<dbReference type="InterPro" id="IPR006762">
    <property type="entry name" value="Gtr1_RagA"/>
</dbReference>
<evidence type="ECO:0000256" key="5">
    <source>
        <dbReference type="RuleBase" id="RU367014"/>
    </source>
</evidence>
<dbReference type="GeneID" id="100902811"/>
<comment type="catalytic activity">
    <reaction evidence="4">
        <text>GTP + H2O = GDP + phosphate + H(+)</text>
        <dbReference type="Rhea" id="RHEA:19669"/>
        <dbReference type="ChEBI" id="CHEBI:15377"/>
        <dbReference type="ChEBI" id="CHEBI:15378"/>
        <dbReference type="ChEBI" id="CHEBI:37565"/>
        <dbReference type="ChEBI" id="CHEBI:43474"/>
        <dbReference type="ChEBI" id="CHEBI:58189"/>
    </reaction>
    <physiologicalReaction direction="left-to-right" evidence="4">
        <dbReference type="Rhea" id="RHEA:19670"/>
    </physiologicalReaction>
</comment>
<dbReference type="GO" id="GO:0005764">
    <property type="term" value="C:lysosome"/>
    <property type="evidence" value="ECO:0007669"/>
    <property type="project" value="TreeGrafter"/>
</dbReference>
<keyword evidence="3 5" id="KW-0342">GTP-binding</keyword>
<dbReference type="PANTHER" id="PTHR11259">
    <property type="entry name" value="RAS-RELATED GTP BINDING RAG/GTR YEAST"/>
    <property type="match status" value="1"/>
</dbReference>
<dbReference type="Proteomes" id="UP000694867">
    <property type="component" value="Unplaced"/>
</dbReference>
<protein>
    <submittedName>
        <fullName evidence="8">Ras-related GTP-binding protein C</fullName>
    </submittedName>
</protein>
<dbReference type="GO" id="GO:1990131">
    <property type="term" value="C:Gtr1-Gtr2 GTPase complex"/>
    <property type="evidence" value="ECO:0007669"/>
    <property type="project" value="TreeGrafter"/>
</dbReference>
<dbReference type="GO" id="GO:0003924">
    <property type="term" value="F:GTPase activity"/>
    <property type="evidence" value="ECO:0007669"/>
    <property type="project" value="TreeGrafter"/>
</dbReference>
<dbReference type="GO" id="GO:1904263">
    <property type="term" value="P:positive regulation of TORC1 signaling"/>
    <property type="evidence" value="ECO:0007669"/>
    <property type="project" value="TreeGrafter"/>
</dbReference>
<dbReference type="AlphaFoldDB" id="A0AAJ6QLY8"/>
<evidence type="ECO:0000313" key="7">
    <source>
        <dbReference type="Proteomes" id="UP000694867"/>
    </source>
</evidence>
<dbReference type="Pfam" id="PF04670">
    <property type="entry name" value="Gtr1_RagA"/>
    <property type="match status" value="1"/>
</dbReference>
<accession>A0AAJ6QLY8</accession>
<feature type="region of interest" description="Disordered" evidence="6">
    <location>
        <begin position="344"/>
        <end position="374"/>
    </location>
</feature>
<keyword evidence="7" id="KW-1185">Reference proteome</keyword>
<evidence type="ECO:0000256" key="1">
    <source>
        <dbReference type="ARBA" id="ARBA00007756"/>
    </source>
</evidence>
<evidence type="ECO:0000256" key="3">
    <source>
        <dbReference type="ARBA" id="ARBA00023134"/>
    </source>
</evidence>
<dbReference type="GO" id="GO:0005634">
    <property type="term" value="C:nucleus"/>
    <property type="evidence" value="ECO:0007669"/>
    <property type="project" value="TreeGrafter"/>
</dbReference>
<name>A0AAJ6QLY8_9ACAR</name>
<dbReference type="GO" id="GO:0009267">
    <property type="term" value="P:cellular response to starvation"/>
    <property type="evidence" value="ECO:0007669"/>
    <property type="project" value="TreeGrafter"/>
</dbReference>
<evidence type="ECO:0000256" key="4">
    <source>
        <dbReference type="ARBA" id="ARBA00049117"/>
    </source>
</evidence>
<dbReference type="GO" id="GO:0010507">
    <property type="term" value="P:negative regulation of autophagy"/>
    <property type="evidence" value="ECO:0007669"/>
    <property type="project" value="TreeGrafter"/>
</dbReference>
<dbReference type="RefSeq" id="XP_003737312.1">
    <property type="nucleotide sequence ID" value="XM_003737264.1"/>
</dbReference>
<evidence type="ECO:0000256" key="6">
    <source>
        <dbReference type="SAM" id="MobiDB-lite"/>
    </source>
</evidence>
<dbReference type="Gene3D" id="3.30.450.190">
    <property type="match status" value="1"/>
</dbReference>
<dbReference type="Gene3D" id="3.40.50.300">
    <property type="entry name" value="P-loop containing nucleotide triphosphate hydrolases"/>
    <property type="match status" value="1"/>
</dbReference>
<gene>
    <name evidence="8" type="primary">LOC100902811</name>
</gene>
<dbReference type="InterPro" id="IPR027417">
    <property type="entry name" value="P-loop_NTPase"/>
</dbReference>
<dbReference type="SUPFAM" id="SSF52540">
    <property type="entry name" value="P-loop containing nucleoside triphosphate hydrolases"/>
    <property type="match status" value="1"/>
</dbReference>
<comment type="similarity">
    <text evidence="1 5">Belongs to the GTR/RAG GTP-binding protein family.</text>
</comment>
<sequence length="374" mass="42168">MRKVGESYQPEELSIAGSFPRDFHYGDTENDVNLQTERSLPSPKILLMGHTRCGKSSIVEVVFHKMNSTETLYLESNNEIKKECIRNSPFIQLEIWDVYGGIDLKDDKNSALFEDCDGIVFVIDAQNELAEVKEAVNTMLFAVEKAHRLNPSVNIDVFIHKVDGLSDDQKIETQREIQSQIETATDNSTQVTLNLTSIYDHSIFEAFSKTTQRLIPQLPTLENLLTVFISNSLIERGFLFDLPSKIYIATDAFPVDMQIYELCCDMLDLTMDISAIYGTTSVPFDERSASVIRLSNETVLYLKEVGQGLALVCIIRLESFKNQGLIDYNFDIFKQSVYQLYKPRSSKENTPENSTVDASSGEFLPSPVQATTAT</sequence>
<dbReference type="CTD" id="35793"/>
<dbReference type="PANTHER" id="PTHR11259:SF2">
    <property type="entry name" value="GH16429P"/>
    <property type="match status" value="1"/>
</dbReference>
<evidence type="ECO:0000313" key="8">
    <source>
        <dbReference type="RefSeq" id="XP_003737312.1"/>
    </source>
</evidence>
<reference evidence="8" key="1">
    <citation type="submission" date="2025-08" db="UniProtKB">
        <authorList>
            <consortium name="RefSeq"/>
        </authorList>
    </citation>
    <scope>IDENTIFICATION</scope>
</reference>
<proteinExistence type="inferred from homology"/>
<evidence type="ECO:0000256" key="2">
    <source>
        <dbReference type="ARBA" id="ARBA00022741"/>
    </source>
</evidence>
<dbReference type="KEGG" id="goe:100902811"/>
<keyword evidence="2 5" id="KW-0547">Nucleotide-binding</keyword>
<organism evidence="7 8">
    <name type="scientific">Galendromus occidentalis</name>
    <name type="common">western predatory mite</name>
    <dbReference type="NCBI Taxonomy" id="34638"/>
    <lineage>
        <taxon>Eukaryota</taxon>
        <taxon>Metazoa</taxon>
        <taxon>Ecdysozoa</taxon>
        <taxon>Arthropoda</taxon>
        <taxon>Chelicerata</taxon>
        <taxon>Arachnida</taxon>
        <taxon>Acari</taxon>
        <taxon>Parasitiformes</taxon>
        <taxon>Mesostigmata</taxon>
        <taxon>Gamasina</taxon>
        <taxon>Phytoseioidea</taxon>
        <taxon>Phytoseiidae</taxon>
        <taxon>Typhlodrominae</taxon>
        <taxon>Galendromus</taxon>
    </lineage>
</organism>
<dbReference type="GO" id="GO:0005525">
    <property type="term" value="F:GTP binding"/>
    <property type="evidence" value="ECO:0007669"/>
    <property type="project" value="UniProtKB-UniRule"/>
</dbReference>